<keyword evidence="3" id="KW-1185">Reference proteome</keyword>
<evidence type="ECO:0000313" key="2">
    <source>
        <dbReference type="EMBL" id="QTE30474.1"/>
    </source>
</evidence>
<dbReference type="Pfam" id="PF06722">
    <property type="entry name" value="EryCIII-like_C"/>
    <property type="match status" value="1"/>
</dbReference>
<dbReference type="EMBL" id="CP071868">
    <property type="protein sequence ID" value="QTE30474.1"/>
    <property type="molecule type" value="Genomic_DNA"/>
</dbReference>
<dbReference type="RefSeq" id="WP_227424813.1">
    <property type="nucleotide sequence ID" value="NZ_CP071868.1"/>
</dbReference>
<name>A0A8A4ZF10_9MICO</name>
<evidence type="ECO:0000259" key="1">
    <source>
        <dbReference type="Pfam" id="PF06722"/>
    </source>
</evidence>
<proteinExistence type="predicted"/>
<dbReference type="Gene3D" id="3.40.50.2000">
    <property type="entry name" value="Glycogen Phosphorylase B"/>
    <property type="match status" value="3"/>
</dbReference>
<dbReference type="GO" id="GO:0016757">
    <property type="term" value="F:glycosyltransferase activity"/>
    <property type="evidence" value="ECO:0007669"/>
    <property type="project" value="UniProtKB-ARBA"/>
</dbReference>
<reference evidence="2" key="1">
    <citation type="submission" date="2021-03" db="EMBL/GenBank/DDBJ databases">
        <title>Pengzhenrongella sicca gen. nov., sp. nov., a new member of suborder Micrococcineae isolated from High-Arctic tundra soil.</title>
        <authorList>
            <person name="Peng F."/>
        </authorList>
    </citation>
    <scope>NUCLEOTIDE SEQUENCE</scope>
    <source>
        <strain evidence="2">LRZ-2</strain>
    </source>
</reference>
<dbReference type="InterPro" id="IPR010610">
    <property type="entry name" value="EryCIII-like_C"/>
</dbReference>
<dbReference type="AlphaFoldDB" id="A0A8A4ZF10"/>
<dbReference type="KEGG" id="psic:J4E96_05700"/>
<gene>
    <name evidence="2" type="ORF">J4E96_05700</name>
</gene>
<evidence type="ECO:0000313" key="3">
    <source>
        <dbReference type="Proteomes" id="UP000663937"/>
    </source>
</evidence>
<feature type="domain" description="Erythromycin biosynthesis protein CIII-like C-terminal" evidence="1">
    <location>
        <begin position="198"/>
        <end position="301"/>
    </location>
</feature>
<organism evidence="2 3">
    <name type="scientific">Pengzhenrongella sicca</name>
    <dbReference type="NCBI Taxonomy" id="2819238"/>
    <lineage>
        <taxon>Bacteria</taxon>
        <taxon>Bacillati</taxon>
        <taxon>Actinomycetota</taxon>
        <taxon>Actinomycetes</taxon>
        <taxon>Micrococcales</taxon>
        <taxon>Pengzhenrongella</taxon>
    </lineage>
</organism>
<dbReference type="Proteomes" id="UP000663937">
    <property type="component" value="Chromosome"/>
</dbReference>
<dbReference type="SUPFAM" id="SSF53756">
    <property type="entry name" value="UDP-Glycosyltransferase/glycogen phosphorylase"/>
    <property type="match status" value="1"/>
</dbReference>
<protein>
    <recommendedName>
        <fullName evidence="1">Erythromycin biosynthesis protein CIII-like C-terminal domain-containing protein</fullName>
    </recommendedName>
</protein>
<sequence length="347" mass="34785">MSTILFTVTPISGRVRPALPIARELAAAGHRVLWCASPEFAGAASFEAEVVAHAPEVVVADADSPASVLAARAHGAATVVVTASSPGLPRAVGRFLRHGARRGTDGVVADRFLVASIPELDDPRSDLPPHAEHIGAVAPAGEGPSRRPAWWADVASARAVGRPVVLVAPDDGAPGAASLVRSAVQALADDDVLVLAAAAGLPAERPANLRVAAELPLEEVVADLDVLVTTGGLGAAQLALSHGVPVVVAGRGPDAADVGAQVARAGVGVWLRAGRPTPAQVATAVHGVLAGLGIRRRAEAMPAAFARYGGARRAAEVIAALAAERAAGEATRDRIGADRGFGGAGAL</sequence>
<accession>A0A8A4ZF10</accession>